<dbReference type="AlphaFoldDB" id="A0AAD5RCL1"/>
<evidence type="ECO:0000313" key="2">
    <source>
        <dbReference type="Proteomes" id="UP001196413"/>
    </source>
</evidence>
<proteinExistence type="predicted"/>
<gene>
    <name evidence="1" type="ORF">KIN20_035974</name>
</gene>
<name>A0AAD5RCL1_PARTN</name>
<protein>
    <submittedName>
        <fullName evidence="1">Uncharacterized protein</fullName>
    </submittedName>
</protein>
<evidence type="ECO:0000313" key="1">
    <source>
        <dbReference type="EMBL" id="KAJ1373548.1"/>
    </source>
</evidence>
<dbReference type="Proteomes" id="UP001196413">
    <property type="component" value="Unassembled WGS sequence"/>
</dbReference>
<dbReference type="EMBL" id="JAHQIW010007309">
    <property type="protein sequence ID" value="KAJ1373548.1"/>
    <property type="molecule type" value="Genomic_DNA"/>
</dbReference>
<accession>A0AAD5RCL1</accession>
<reference evidence="1" key="1">
    <citation type="submission" date="2021-06" db="EMBL/GenBank/DDBJ databases">
        <title>Parelaphostrongylus tenuis whole genome reference sequence.</title>
        <authorList>
            <person name="Garwood T.J."/>
            <person name="Larsen P.A."/>
            <person name="Fountain-Jones N.M."/>
            <person name="Garbe J.R."/>
            <person name="Macchietto M.G."/>
            <person name="Kania S.A."/>
            <person name="Gerhold R.W."/>
            <person name="Richards J.E."/>
            <person name="Wolf T.M."/>
        </authorList>
    </citation>
    <scope>NUCLEOTIDE SEQUENCE</scope>
    <source>
        <strain evidence="1">MNPRO001-30</strain>
        <tissue evidence="1">Meninges</tissue>
    </source>
</reference>
<comment type="caution">
    <text evidence="1">The sequence shown here is derived from an EMBL/GenBank/DDBJ whole genome shotgun (WGS) entry which is preliminary data.</text>
</comment>
<keyword evidence="2" id="KW-1185">Reference proteome</keyword>
<organism evidence="1 2">
    <name type="scientific">Parelaphostrongylus tenuis</name>
    <name type="common">Meningeal worm</name>
    <dbReference type="NCBI Taxonomy" id="148309"/>
    <lineage>
        <taxon>Eukaryota</taxon>
        <taxon>Metazoa</taxon>
        <taxon>Ecdysozoa</taxon>
        <taxon>Nematoda</taxon>
        <taxon>Chromadorea</taxon>
        <taxon>Rhabditida</taxon>
        <taxon>Rhabditina</taxon>
        <taxon>Rhabditomorpha</taxon>
        <taxon>Strongyloidea</taxon>
        <taxon>Metastrongylidae</taxon>
        <taxon>Parelaphostrongylus</taxon>
    </lineage>
</organism>
<sequence>MEEGIWNLRQSETDFTAGFPFHLSADPSSAQNTTDCIGESNLYVAMRILTRADHLHSNVAEENSAGKHPNVQVTILERDAHTQESREGSFK</sequence>